<feature type="domain" description="DUF11" evidence="3">
    <location>
        <begin position="632"/>
        <end position="750"/>
    </location>
</feature>
<dbReference type="PANTHER" id="PTHR34819:SF5">
    <property type="entry name" value="CONSERVED REPEAT DOMAIN PROTEIN"/>
    <property type="match status" value="1"/>
</dbReference>
<feature type="domain" description="DUF11" evidence="3">
    <location>
        <begin position="1023"/>
        <end position="1125"/>
    </location>
</feature>
<gene>
    <name evidence="4" type="ORF">EF514_09550</name>
</gene>
<dbReference type="NCBIfam" id="TIGR04226">
    <property type="entry name" value="RrgB_K2N_iso_D2"/>
    <property type="match status" value="1"/>
</dbReference>
<dbReference type="Proteomes" id="UP000288812">
    <property type="component" value="Unassembled WGS sequence"/>
</dbReference>
<evidence type="ECO:0000259" key="3">
    <source>
        <dbReference type="Pfam" id="PF01345"/>
    </source>
</evidence>
<dbReference type="EMBL" id="RLIH01000017">
    <property type="protein sequence ID" value="RVU54010.1"/>
    <property type="molecule type" value="Genomic_DNA"/>
</dbReference>
<evidence type="ECO:0000313" key="5">
    <source>
        <dbReference type="Proteomes" id="UP000288812"/>
    </source>
</evidence>
<dbReference type="InterPro" id="IPR001434">
    <property type="entry name" value="OmcB-like_DUF11"/>
</dbReference>
<dbReference type="PANTHER" id="PTHR34819">
    <property type="entry name" value="LARGE CYSTEINE-RICH PERIPLASMIC PROTEIN OMCB"/>
    <property type="match status" value="1"/>
</dbReference>
<keyword evidence="2" id="KW-0732">Signal</keyword>
<feature type="chain" id="PRO_5019507076" evidence="2">
    <location>
        <begin position="31"/>
        <end position="1899"/>
    </location>
</feature>
<sequence length="1899" mass="207213">MASKMKNFQRKMALLLALIFVLATPLEALAQTVNNGQVLANEVVEVELPEEGSEEEILEDVLVEEFPQEEIVEELLEEEEAQVDLSVNSDREAISNGEEILITSEIINSSNAVAKNVVYEFEVPEGFELTGTNHEEILEKVNNVFQDPFLENININNTFQQYMNFEDGSDERNIYRILFGDINPEERINIETTLKAGSVEESKTVEFKSVIKGDNFYEVEGFCEFEVKAIETNDFTDITAPGTKVFKINKDSNQEIDITEEVHYYLESQQQQLNTRARFSRAVPSAPAVNDPNFPLYVDFVIKVNYKKADGSAYEMSDYITDPITINLKATYVGDSPQGGGVVSKDVTDKLTPKNIQIGLNDVYGNGGEKDKDLFVEDVVIDGFTNIGDYLSTNFYATVDSSVFKTTPDGQSLDAYITLSERTGGNEAVPEMIITFIENPQPDGTLGTAKIKKKVLNETKNESQYADSTVADLGDIVSYKIEIENKANTVNEVTFEDVLDKNLTDIELVKGGLAADDVIEYDETTNTISGSASVQSKGIKTFIYKAKVGRDAYGDIRNTVVMTRLAEYKGIISMQEEDKILLADDGDIIEITDVNGVTTEIIIKGDKGFIQTIEEDFSDVKVNLGIGVFNTTKTVDKVTVNPEDTVTFTVRAKNEGATNTLIKGAVVTDDVPAIFEDVRGTAKLVKAGQASGEGTNIAVVKNGNKLTTTAVDLVGGEEIILTITAKVKKDAKIGPYTNIAVVTGVGPDGKPLDPDEGKVDGNVAEPGHTKVASADKVKPGESFFYIITIKNTSSEIKENILVEDKVPAGLTIINTEPTATVSGQNIKYTVASLAPGAETILKINVKVNDDVEVGTIFENVAVIDGKEVPDEEKPEVVPGIGEFKTTKTVDKVNVNPGDSVTFTVKAKNNGKPNTLIKNVIVTDDVPAVFEDVRGTAKLIKDGQDSVLGTNIPVTKNGNKLTTTAVDLVGGEEIILTITAKVKKDAVIGQYTNIAVSTGTDPEGEPLDPDEGKVDGNVTDPGHTKVASTDKVKPGETFFYTITIKNTTSELKEDIVVEDSVPTGLTIIKTEPTATVSGQNIKYTVARLAAGAETTLKVTVKVNDNVEAGTVFENVAVVGGKEVPDEEKPQVVPVPSFKTKKEAYLNGQKLGENSTVTPGAELKYVIKIENTGNVELKNVQIEDKLNKSVEYIQNSISAPVGSTIVERDGVISGTIASIKIGETVEISFKVTVKVAGLTEDANAKNVAAVSPEEVENPTDPENPKVPVEPQYPETPELPIDQISSSEKTKKAYLISDESEEELIGQMIRPGSLVKYVVKIKNTGNIPMTNINFEDEINENVIIKDYNSDDGTVLTNDNGVIKGVINSIAPNNTVTITINVQVKTEAEGIQFGANVKNSAKVDDEIVPTPDIPVAMVKFNVPNKKIYKEKGYEGLPVEVTATFGKGRYIPEMKYVLIPLDIQNSNIYKYLNSEISERDFDVLYTQADKSLKGLVDREVLDGVVKGLVDVEDNYILLVKSTTVFNNKSEVAIGSAYIDNFYTPISIKHKGIGDASNLATHGGEEGQLVYDFTDENVEKINNDNLVPIGFPLDAKGKVIDRIPDGTSGIKAGEPTFGYDEVKITSYHKDKFSSVGWDLVLSNPSNEYEVYSTKLDGKYNTENNEVVVEKSLKYIFDYIGNKNLLSIGEAEIIYMQGTVKDKFFANVEFRNADENSTNKKGKVYIFKKGVVEEGKTNPNEVFNSSKILGVFDTDVNGKISTQDNDVLAALLVKEYGGDLQGNKLLRVPVQGSDKVDKPIYAVFQEDGKLLSDIFFDKVKSSEVDEYTELDVTATYVTRVRLVTEEGAKINIYNNSTNELVSDLNVIGTGKAQMVYFNKTMKSGDTIRITTQKEGKRASIDIRTID</sequence>
<evidence type="ECO:0000256" key="2">
    <source>
        <dbReference type="SAM" id="SignalP"/>
    </source>
</evidence>
<feature type="domain" description="DUF11" evidence="3">
    <location>
        <begin position="1306"/>
        <end position="1400"/>
    </location>
</feature>
<dbReference type="Gene3D" id="2.60.40.740">
    <property type="match status" value="2"/>
</dbReference>
<dbReference type="InterPro" id="IPR051172">
    <property type="entry name" value="Chlamydia_OmcB"/>
</dbReference>
<name>A0A437S4T6_9FIRM</name>
<feature type="domain" description="DUF11" evidence="3">
    <location>
        <begin position="886"/>
        <end position="1002"/>
    </location>
</feature>
<comment type="caution">
    <text evidence="4">The sequence shown here is derived from an EMBL/GenBank/DDBJ whole genome shotgun (WGS) entry which is preliminary data.</text>
</comment>
<protein>
    <submittedName>
        <fullName evidence="4">DUF11 domain-containing protein</fullName>
    </submittedName>
</protein>
<dbReference type="RefSeq" id="WP_127725217.1">
    <property type="nucleotide sequence ID" value="NZ_RLIH01000017.1"/>
</dbReference>
<dbReference type="OrthoDB" id="159409at2"/>
<reference evidence="4 5" key="1">
    <citation type="submission" date="2018-11" db="EMBL/GenBank/DDBJ databases">
        <title>Genome sequencing and assembly of Anaerosphaera sp. nov., GS7-6-2.</title>
        <authorList>
            <person name="Rettenmaier R."/>
            <person name="Liebl W."/>
            <person name="Zverlov V."/>
        </authorList>
    </citation>
    <scope>NUCLEOTIDE SEQUENCE [LARGE SCALE GENOMIC DNA]</scope>
    <source>
        <strain evidence="4 5">GS7-6-2</strain>
    </source>
</reference>
<proteinExistence type="predicted"/>
<dbReference type="InterPro" id="IPR047589">
    <property type="entry name" value="DUF11_rpt"/>
</dbReference>
<accession>A0A437S4T6</accession>
<feature type="domain" description="DUF11" evidence="3">
    <location>
        <begin position="1150"/>
        <end position="1255"/>
    </location>
</feature>
<evidence type="ECO:0000313" key="4">
    <source>
        <dbReference type="EMBL" id="RVU54010.1"/>
    </source>
</evidence>
<feature type="signal peptide" evidence="2">
    <location>
        <begin position="1"/>
        <end position="30"/>
    </location>
</feature>
<keyword evidence="5" id="KW-1185">Reference proteome</keyword>
<dbReference type="NCBIfam" id="TIGR01451">
    <property type="entry name" value="B_ant_repeat"/>
    <property type="match status" value="7"/>
</dbReference>
<feature type="domain" description="DUF11" evidence="3">
    <location>
        <begin position="769"/>
        <end position="871"/>
    </location>
</feature>
<feature type="region of interest" description="Disordered" evidence="1">
    <location>
        <begin position="1246"/>
        <end position="1277"/>
    </location>
</feature>
<dbReference type="InterPro" id="IPR026466">
    <property type="entry name" value="Fim_isopep_form_D2_dom"/>
</dbReference>
<dbReference type="Pfam" id="PF01345">
    <property type="entry name" value="DUF11"/>
    <property type="match status" value="6"/>
</dbReference>
<evidence type="ECO:0000256" key="1">
    <source>
        <dbReference type="SAM" id="MobiDB-lite"/>
    </source>
</evidence>
<organism evidence="4 5">
    <name type="scientific">Anaerosphaera multitolerans</name>
    <dbReference type="NCBI Taxonomy" id="2487351"/>
    <lineage>
        <taxon>Bacteria</taxon>
        <taxon>Bacillati</taxon>
        <taxon>Bacillota</taxon>
        <taxon>Tissierellia</taxon>
        <taxon>Tissierellales</taxon>
        <taxon>Peptoniphilaceae</taxon>
        <taxon>Anaerosphaera</taxon>
    </lineage>
</organism>